<evidence type="ECO:0000256" key="15">
    <source>
        <dbReference type="SAM" id="SignalP"/>
    </source>
</evidence>
<keyword evidence="9 14" id="KW-1133">Transmembrane helix</keyword>
<dbReference type="GO" id="GO:0007156">
    <property type="term" value="P:homophilic cell adhesion via plasma membrane adhesion molecules"/>
    <property type="evidence" value="ECO:0007669"/>
    <property type="project" value="InterPro"/>
</dbReference>
<dbReference type="InterPro" id="IPR020894">
    <property type="entry name" value="Cadherin_CS"/>
</dbReference>
<evidence type="ECO:0000256" key="8">
    <source>
        <dbReference type="ARBA" id="ARBA00022889"/>
    </source>
</evidence>
<dbReference type="EMBL" id="JAIWYP010000004">
    <property type="protein sequence ID" value="KAH3833363.1"/>
    <property type="molecule type" value="Genomic_DNA"/>
</dbReference>
<evidence type="ECO:0000256" key="10">
    <source>
        <dbReference type="ARBA" id="ARBA00023136"/>
    </source>
</evidence>
<feature type="compositionally biased region" description="Polar residues" evidence="13">
    <location>
        <begin position="1038"/>
        <end position="1049"/>
    </location>
</feature>
<keyword evidence="2" id="KW-1003">Cell membrane</keyword>
<evidence type="ECO:0000256" key="14">
    <source>
        <dbReference type="SAM" id="Phobius"/>
    </source>
</evidence>
<evidence type="ECO:0000259" key="16">
    <source>
        <dbReference type="PROSITE" id="PS50268"/>
    </source>
</evidence>
<dbReference type="InterPro" id="IPR050174">
    <property type="entry name" value="Protocadherin/Cadherin-CA"/>
</dbReference>
<feature type="region of interest" description="Disordered" evidence="13">
    <location>
        <begin position="920"/>
        <end position="963"/>
    </location>
</feature>
<comment type="subcellular location">
    <subcellularLocation>
        <location evidence="1">Cell membrane</location>
        <topology evidence="1">Single-pass type I membrane protein</topology>
    </subcellularLocation>
</comment>
<reference evidence="17" key="1">
    <citation type="journal article" date="2019" name="bioRxiv">
        <title>The Genome of the Zebra Mussel, Dreissena polymorpha: A Resource for Invasive Species Research.</title>
        <authorList>
            <person name="McCartney M.A."/>
            <person name="Auch B."/>
            <person name="Kono T."/>
            <person name="Mallez S."/>
            <person name="Zhang Y."/>
            <person name="Obille A."/>
            <person name="Becker A."/>
            <person name="Abrahante J.E."/>
            <person name="Garbe J."/>
            <person name="Badalamenti J.P."/>
            <person name="Herman A."/>
            <person name="Mangelson H."/>
            <person name="Liachko I."/>
            <person name="Sullivan S."/>
            <person name="Sone E.D."/>
            <person name="Koren S."/>
            <person name="Silverstein K.A.T."/>
            <person name="Beckman K.B."/>
            <person name="Gohl D.M."/>
        </authorList>
    </citation>
    <scope>NUCLEOTIDE SEQUENCE</scope>
    <source>
        <strain evidence="17">Duluth1</strain>
        <tissue evidence="17">Whole animal</tissue>
    </source>
</reference>
<feature type="domain" description="Cadherin" evidence="16">
    <location>
        <begin position="148"/>
        <end position="257"/>
    </location>
</feature>
<feature type="signal peptide" evidence="15">
    <location>
        <begin position="1"/>
        <end position="27"/>
    </location>
</feature>
<dbReference type="FunFam" id="2.60.40.60:FF:000020">
    <property type="entry name" value="Dachsous cadherin-related 1b"/>
    <property type="match status" value="1"/>
</dbReference>
<evidence type="ECO:0000256" key="13">
    <source>
        <dbReference type="SAM" id="MobiDB-lite"/>
    </source>
</evidence>
<dbReference type="SMART" id="SM00112">
    <property type="entry name" value="CA"/>
    <property type="match status" value="7"/>
</dbReference>
<reference evidence="17" key="2">
    <citation type="submission" date="2020-11" db="EMBL/GenBank/DDBJ databases">
        <authorList>
            <person name="McCartney M.A."/>
            <person name="Auch B."/>
            <person name="Kono T."/>
            <person name="Mallez S."/>
            <person name="Becker A."/>
            <person name="Gohl D.M."/>
            <person name="Silverstein K.A.T."/>
            <person name="Koren S."/>
            <person name="Bechman K.B."/>
            <person name="Herman A."/>
            <person name="Abrahante J.E."/>
            <person name="Garbe J."/>
        </authorList>
    </citation>
    <scope>NUCLEOTIDE SEQUENCE</scope>
    <source>
        <strain evidence="17">Duluth1</strain>
        <tissue evidence="17">Whole animal</tissue>
    </source>
</reference>
<evidence type="ECO:0000256" key="3">
    <source>
        <dbReference type="ARBA" id="ARBA00022692"/>
    </source>
</evidence>
<feature type="domain" description="Cadherin" evidence="16">
    <location>
        <begin position="701"/>
        <end position="789"/>
    </location>
</feature>
<feature type="transmembrane region" description="Helical" evidence="14">
    <location>
        <begin position="794"/>
        <end position="816"/>
    </location>
</feature>
<dbReference type="FunFam" id="2.60.40.60:FF:000007">
    <property type="entry name" value="Protocadherin alpha 2"/>
    <property type="match status" value="1"/>
</dbReference>
<dbReference type="PANTHER" id="PTHR24028">
    <property type="entry name" value="CADHERIN-87A"/>
    <property type="match status" value="1"/>
</dbReference>
<feature type="domain" description="Cadherin" evidence="16">
    <location>
        <begin position="29"/>
        <end position="147"/>
    </location>
</feature>
<evidence type="ECO:0000256" key="5">
    <source>
        <dbReference type="ARBA" id="ARBA00022729"/>
    </source>
</evidence>
<evidence type="ECO:0000256" key="2">
    <source>
        <dbReference type="ARBA" id="ARBA00022475"/>
    </source>
</evidence>
<dbReference type="Proteomes" id="UP000828390">
    <property type="component" value="Unassembled WGS sequence"/>
</dbReference>
<keyword evidence="10 14" id="KW-0472">Membrane</keyword>
<dbReference type="InterPro" id="IPR002126">
    <property type="entry name" value="Cadherin-like_dom"/>
</dbReference>
<evidence type="ECO:0000256" key="12">
    <source>
        <dbReference type="PROSITE-ProRule" id="PRU00043"/>
    </source>
</evidence>
<keyword evidence="8" id="KW-0130">Cell adhesion</keyword>
<evidence type="ECO:0000256" key="7">
    <source>
        <dbReference type="ARBA" id="ARBA00022837"/>
    </source>
</evidence>
<keyword evidence="3 14" id="KW-0812">Transmembrane</keyword>
<dbReference type="PROSITE" id="PS50268">
    <property type="entry name" value="CADHERIN_2"/>
    <property type="match status" value="7"/>
</dbReference>
<dbReference type="SUPFAM" id="SSF49313">
    <property type="entry name" value="Cadherin-like"/>
    <property type="match status" value="7"/>
</dbReference>
<dbReference type="PANTHER" id="PTHR24028:SF146">
    <property type="entry name" value="CADHERIN 96CB, ISOFORM D-RELATED"/>
    <property type="match status" value="1"/>
</dbReference>
<evidence type="ECO:0000256" key="11">
    <source>
        <dbReference type="ARBA" id="ARBA00023180"/>
    </source>
</evidence>
<protein>
    <recommendedName>
        <fullName evidence="16">Cadherin domain-containing protein</fullName>
    </recommendedName>
</protein>
<feature type="region of interest" description="Disordered" evidence="13">
    <location>
        <begin position="1033"/>
        <end position="1061"/>
    </location>
</feature>
<keyword evidence="11" id="KW-0325">Glycoprotein</keyword>
<dbReference type="AlphaFoldDB" id="A0A9D4K5D9"/>
<evidence type="ECO:0000256" key="1">
    <source>
        <dbReference type="ARBA" id="ARBA00004251"/>
    </source>
</evidence>
<name>A0A9D4K5D9_DREPO</name>
<keyword evidence="5 15" id="KW-0732">Signal</keyword>
<dbReference type="OrthoDB" id="6252479at2759"/>
<feature type="chain" id="PRO_5038417560" description="Cadherin domain-containing protein" evidence="15">
    <location>
        <begin position="28"/>
        <end position="1215"/>
    </location>
</feature>
<sequence>MAILHKTEVKGFFLQALILLLINHILGQEDAIVKYDVREEKPPGTFIGSIGIESELFQNLTNEQFKRLQFQVLPTPGNKYLSYFRIEANTSLLWTRERIDREMFPDCFETCLMQFFVGVYAIDIGEMTKMIRIDINILDENDNTPKFSSIQNPLYIPESKNPGESILSGAAVDLDQSRNNSVKSYLLMSETGTFSLKVHTENDVLEFVLALKSSLDYESRKSYEIVLLAVDGGDVPKTGSLSLQIFVTDINDNVPTFQQRTYNTSVEENIPLNSTVLQLRATDRDSGENGMVSYRFSSRISDHVTNLFGVQSNGDIVAKGIIDYEKDKEFGFEVIAYDGGVNFKSSSVSVFLKVIDMNDNSPVININQPPSGTLITESAETGSFVLLLEVLDIDSNENGLVNCNILDDSFDIVSTEVANNYKIVLRRELDRETKASHNVTIDCEDSGIPPKRTVKHFIVLVQDANDNAPDFVQQTYIAVVNENSPFGSSLLTVSAIDKDSGKFGKVSYSLHSESKGLFKIDPFSGLILVNSSIDREKYGDRMIFRVFAEDGGDSNLISTGTIVVTILDINDNDPEFFLNPITFSVSEDAKVGWIVGNISASDPDNGPNGTVLLKFPEDPNVREYFKFNESGIITISKQLDREKVAFHEFYVYAMDMGGRTSSARVTIFVTDVNDNAPEIVYPNEYDNTFRVRFTMPVFSDILQIDAHDLDSDENSKLYYYIDQDNSSYAFNLNLSSGKLTLNRSLHQTEIGHRFLLYLRVKDGGASPIQTWTELLIEVIEVELNMVDKVAQANLWIVVGIVIVTAVLSVVMILLIVKICWYNRRKGLNSSSIIIESNEVDPQLIDSSSSSFSSASSTSSHEINLNTKIQHGGMHSDSSYEKGYYDKLDEADFIPKSEQDSGLLYMQEVKKLDLELHKKLDETTSDNSGELGTRDSGQGGSDLDNISIPEMTSPGSPDSAIGHLSPRELYYSSHLGHPHQRSPDVSTTDANEVSTYNVVMPKLVPDFSHFPTKTAERKELSKLRLSKKRVMFSDDLENSHSSGRSSTVSDLVNPDGNHDNRNSVQRFYNRTISEELPVRLYKSNSWFRRSADNLTLRHNKDNRDVYNQMPSNLIKSKDFRNKPMGDNIKGYLDRVISRTRTNSDGSDLEAINRTNTASNVYTLSEDVTSHTGPWASDCTTTSAPSSIYRPCSGENSLNLASHIEETDDVYSEDFDV</sequence>
<feature type="domain" description="Cadherin" evidence="16">
    <location>
        <begin position="577"/>
        <end position="679"/>
    </location>
</feature>
<keyword evidence="4" id="KW-0479">Metal-binding</keyword>
<dbReference type="Pfam" id="PF00028">
    <property type="entry name" value="Cadherin"/>
    <property type="match status" value="6"/>
</dbReference>
<dbReference type="Pfam" id="PF08266">
    <property type="entry name" value="Cadherin_2"/>
    <property type="match status" value="1"/>
</dbReference>
<dbReference type="FunFam" id="2.60.40.60:FF:000002">
    <property type="entry name" value="Protocadherin alpha 2"/>
    <property type="match status" value="1"/>
</dbReference>
<keyword evidence="18" id="KW-1185">Reference proteome</keyword>
<comment type="caution">
    <text evidence="17">The sequence shown here is derived from an EMBL/GenBank/DDBJ whole genome shotgun (WGS) entry which is preliminary data.</text>
</comment>
<keyword evidence="6" id="KW-0677">Repeat</keyword>
<dbReference type="FunFam" id="2.60.40.60:FF:000123">
    <property type="entry name" value="Protocadherin beta 4"/>
    <property type="match status" value="1"/>
</dbReference>
<dbReference type="PROSITE" id="PS00232">
    <property type="entry name" value="CADHERIN_1"/>
    <property type="match status" value="4"/>
</dbReference>
<feature type="domain" description="Cadherin" evidence="16">
    <location>
        <begin position="472"/>
        <end position="576"/>
    </location>
</feature>
<feature type="domain" description="Cadherin" evidence="16">
    <location>
        <begin position="367"/>
        <end position="471"/>
    </location>
</feature>
<evidence type="ECO:0000313" key="18">
    <source>
        <dbReference type="Proteomes" id="UP000828390"/>
    </source>
</evidence>
<evidence type="ECO:0000256" key="4">
    <source>
        <dbReference type="ARBA" id="ARBA00022723"/>
    </source>
</evidence>
<dbReference type="InterPro" id="IPR015919">
    <property type="entry name" value="Cadherin-like_sf"/>
</dbReference>
<organism evidence="17 18">
    <name type="scientific">Dreissena polymorpha</name>
    <name type="common">Zebra mussel</name>
    <name type="synonym">Mytilus polymorpha</name>
    <dbReference type="NCBI Taxonomy" id="45954"/>
    <lineage>
        <taxon>Eukaryota</taxon>
        <taxon>Metazoa</taxon>
        <taxon>Spiralia</taxon>
        <taxon>Lophotrochozoa</taxon>
        <taxon>Mollusca</taxon>
        <taxon>Bivalvia</taxon>
        <taxon>Autobranchia</taxon>
        <taxon>Heteroconchia</taxon>
        <taxon>Euheterodonta</taxon>
        <taxon>Imparidentia</taxon>
        <taxon>Neoheterodontei</taxon>
        <taxon>Myida</taxon>
        <taxon>Dreissenoidea</taxon>
        <taxon>Dreissenidae</taxon>
        <taxon>Dreissena</taxon>
    </lineage>
</organism>
<evidence type="ECO:0000313" key="17">
    <source>
        <dbReference type="EMBL" id="KAH3833363.1"/>
    </source>
</evidence>
<evidence type="ECO:0000256" key="9">
    <source>
        <dbReference type="ARBA" id="ARBA00022989"/>
    </source>
</evidence>
<proteinExistence type="predicted"/>
<dbReference type="GO" id="GO:0005886">
    <property type="term" value="C:plasma membrane"/>
    <property type="evidence" value="ECO:0007669"/>
    <property type="project" value="UniProtKB-SubCell"/>
</dbReference>
<dbReference type="PRINTS" id="PR00205">
    <property type="entry name" value="CADHERIN"/>
</dbReference>
<dbReference type="CDD" id="cd11304">
    <property type="entry name" value="Cadherin_repeat"/>
    <property type="match status" value="7"/>
</dbReference>
<dbReference type="Gene3D" id="2.60.40.60">
    <property type="entry name" value="Cadherins"/>
    <property type="match status" value="7"/>
</dbReference>
<gene>
    <name evidence="17" type="ORF">DPMN_106670</name>
</gene>
<accession>A0A9D4K5D9</accession>
<dbReference type="GO" id="GO:0005509">
    <property type="term" value="F:calcium ion binding"/>
    <property type="evidence" value="ECO:0007669"/>
    <property type="project" value="UniProtKB-UniRule"/>
</dbReference>
<feature type="domain" description="Cadherin" evidence="16">
    <location>
        <begin position="258"/>
        <end position="364"/>
    </location>
</feature>
<dbReference type="InterPro" id="IPR013164">
    <property type="entry name" value="Cadherin_N"/>
</dbReference>
<keyword evidence="7 12" id="KW-0106">Calcium</keyword>
<evidence type="ECO:0000256" key="6">
    <source>
        <dbReference type="ARBA" id="ARBA00022737"/>
    </source>
</evidence>